<evidence type="ECO:0000313" key="2">
    <source>
        <dbReference type="Proteomes" id="UP000805649"/>
    </source>
</evidence>
<name>A0ACC3YHA7_COLTU</name>
<comment type="caution">
    <text evidence="1">The sequence shown here is derived from an EMBL/GenBank/DDBJ whole genome shotgun (WGS) entry which is preliminary data.</text>
</comment>
<reference evidence="1 2" key="1">
    <citation type="journal article" date="2020" name="Phytopathology">
        <title>Genome Sequence Resources of Colletotrichum truncatum, C. plurivorum, C. musicola, and C. sojae: Four Species Pathogenic to Soybean (Glycine max).</title>
        <authorList>
            <person name="Rogerio F."/>
            <person name="Boufleur T.R."/>
            <person name="Ciampi-Guillardi M."/>
            <person name="Sukno S.A."/>
            <person name="Thon M.R."/>
            <person name="Massola Junior N.S."/>
            <person name="Baroncelli R."/>
        </authorList>
    </citation>
    <scope>NUCLEOTIDE SEQUENCE [LARGE SCALE GENOMIC DNA]</scope>
    <source>
        <strain evidence="1 2">CMES1059</strain>
    </source>
</reference>
<gene>
    <name evidence="1" type="ORF">CTRU02_214002</name>
</gene>
<keyword evidence="2" id="KW-1185">Reference proteome</keyword>
<proteinExistence type="predicted"/>
<evidence type="ECO:0000313" key="1">
    <source>
        <dbReference type="EMBL" id="KAL0931267.1"/>
    </source>
</evidence>
<dbReference type="EMBL" id="VUJX02000010">
    <property type="protein sequence ID" value="KAL0931267.1"/>
    <property type="molecule type" value="Genomic_DNA"/>
</dbReference>
<accession>A0ACC3YHA7</accession>
<dbReference type="Proteomes" id="UP000805649">
    <property type="component" value="Unassembled WGS sequence"/>
</dbReference>
<protein>
    <submittedName>
        <fullName evidence="1">Uncharacterized protein</fullName>
    </submittedName>
</protein>
<organism evidence="1 2">
    <name type="scientific">Colletotrichum truncatum</name>
    <name type="common">Anthracnose fungus</name>
    <name type="synonym">Colletotrichum capsici</name>
    <dbReference type="NCBI Taxonomy" id="5467"/>
    <lineage>
        <taxon>Eukaryota</taxon>
        <taxon>Fungi</taxon>
        <taxon>Dikarya</taxon>
        <taxon>Ascomycota</taxon>
        <taxon>Pezizomycotina</taxon>
        <taxon>Sordariomycetes</taxon>
        <taxon>Hypocreomycetidae</taxon>
        <taxon>Glomerellales</taxon>
        <taxon>Glomerellaceae</taxon>
        <taxon>Colletotrichum</taxon>
        <taxon>Colletotrichum truncatum species complex</taxon>
    </lineage>
</organism>
<sequence>MVSLSFLVPNFKAASRSITLAILLGLVDSAIAAVQCDTINWDTCGEAAHRHKLPTSVGSTYYVDGFHGGVMHAKFQSMTQSVSGNSEYHDITYNFNLGDYDGTYWVILPSPFGDANTCYAVYKNCDVTIKFWNLPVPTWYQLA</sequence>